<feature type="domain" description="Methyltransferase small" evidence="6">
    <location>
        <begin position="115"/>
        <end position="193"/>
    </location>
</feature>
<dbReference type="InterPro" id="IPR050320">
    <property type="entry name" value="N5-glutamine_MTase"/>
</dbReference>
<dbReference type="Gene3D" id="1.10.8.10">
    <property type="entry name" value="DNA helicase RuvA subunit, C-terminal domain"/>
    <property type="match status" value="1"/>
</dbReference>
<dbReference type="InterPro" id="IPR007848">
    <property type="entry name" value="Small_mtfrase_dom"/>
</dbReference>
<feature type="binding site" evidence="5">
    <location>
        <position position="175"/>
    </location>
    <ligand>
        <name>S-adenosyl-L-methionine</name>
        <dbReference type="ChEBI" id="CHEBI:59789"/>
    </ligand>
</feature>
<feature type="binding site" evidence="5">
    <location>
        <position position="189"/>
    </location>
    <ligand>
        <name>S-adenosyl-L-methionine</name>
        <dbReference type="ChEBI" id="CHEBI:59789"/>
    </ligand>
</feature>
<feature type="binding site" evidence="5">
    <location>
        <position position="146"/>
    </location>
    <ligand>
        <name>S-adenosyl-L-methionine</name>
        <dbReference type="ChEBI" id="CHEBI:59789"/>
    </ligand>
</feature>
<dbReference type="InterPro" id="IPR019874">
    <property type="entry name" value="RF_methyltr_PrmC"/>
</dbReference>
<dbReference type="PANTHER" id="PTHR18895">
    <property type="entry name" value="HEMK METHYLTRANSFERASE"/>
    <property type="match status" value="1"/>
</dbReference>
<proteinExistence type="inferred from homology"/>
<keyword evidence="1 5" id="KW-0489">Methyltransferase</keyword>
<comment type="caution">
    <text evidence="8">The sequence shown here is derived from an EMBL/GenBank/DDBJ whole genome shotgun (WGS) entry which is preliminary data.</text>
</comment>
<dbReference type="RefSeq" id="WP_201663276.1">
    <property type="nucleotide sequence ID" value="NZ_JAEQNC010000015.1"/>
</dbReference>
<name>A0A936YWK1_9HYPH</name>
<dbReference type="Gene3D" id="3.40.50.150">
    <property type="entry name" value="Vaccinia Virus protein VP39"/>
    <property type="match status" value="1"/>
</dbReference>
<feature type="binding site" evidence="5">
    <location>
        <begin position="123"/>
        <end position="127"/>
    </location>
    <ligand>
        <name>S-adenosyl-L-methionine</name>
        <dbReference type="ChEBI" id="CHEBI:59789"/>
    </ligand>
</feature>
<dbReference type="PROSITE" id="PS00092">
    <property type="entry name" value="N6_MTASE"/>
    <property type="match status" value="1"/>
</dbReference>
<evidence type="ECO:0000259" key="6">
    <source>
        <dbReference type="Pfam" id="PF05175"/>
    </source>
</evidence>
<dbReference type="NCBIfam" id="TIGR00536">
    <property type="entry name" value="hemK_fam"/>
    <property type="match status" value="1"/>
</dbReference>
<dbReference type="Pfam" id="PF17827">
    <property type="entry name" value="PrmC_N"/>
    <property type="match status" value="1"/>
</dbReference>
<reference evidence="8" key="1">
    <citation type="submission" date="2021-01" db="EMBL/GenBank/DDBJ databases">
        <title>Rhizobium sp. strain KVB221 16S ribosomal RNA gene Genome sequencing and assembly.</title>
        <authorList>
            <person name="Kang M."/>
        </authorList>
    </citation>
    <scope>NUCLEOTIDE SEQUENCE</scope>
    <source>
        <strain evidence="8">KVB221</strain>
    </source>
</reference>
<evidence type="ECO:0000313" key="9">
    <source>
        <dbReference type="Proteomes" id="UP000633219"/>
    </source>
</evidence>
<dbReference type="Proteomes" id="UP000633219">
    <property type="component" value="Unassembled WGS sequence"/>
</dbReference>
<evidence type="ECO:0000256" key="3">
    <source>
        <dbReference type="ARBA" id="ARBA00022691"/>
    </source>
</evidence>
<dbReference type="InterPro" id="IPR029063">
    <property type="entry name" value="SAM-dependent_MTases_sf"/>
</dbReference>
<organism evidence="8 9">
    <name type="scientific">Rhizobium setariae</name>
    <dbReference type="NCBI Taxonomy" id="2801340"/>
    <lineage>
        <taxon>Bacteria</taxon>
        <taxon>Pseudomonadati</taxon>
        <taxon>Pseudomonadota</taxon>
        <taxon>Alphaproteobacteria</taxon>
        <taxon>Hyphomicrobiales</taxon>
        <taxon>Rhizobiaceae</taxon>
        <taxon>Rhizobium/Agrobacterium group</taxon>
        <taxon>Rhizobium</taxon>
    </lineage>
</organism>
<comment type="function">
    <text evidence="5">Methylates the class 1 translation termination release factors RF1/PrfA and RF2/PrfB on the glutamine residue of the universally conserved GGQ motif.</text>
</comment>
<dbReference type="GO" id="GO:0032259">
    <property type="term" value="P:methylation"/>
    <property type="evidence" value="ECO:0007669"/>
    <property type="project" value="UniProtKB-KW"/>
</dbReference>
<dbReference type="EC" id="2.1.1.297" evidence="5"/>
<dbReference type="EMBL" id="JAEQNC010000015">
    <property type="protein sequence ID" value="MBL0374730.1"/>
    <property type="molecule type" value="Genomic_DNA"/>
</dbReference>
<dbReference type="InterPro" id="IPR040758">
    <property type="entry name" value="PrmC_N"/>
</dbReference>
<evidence type="ECO:0000256" key="5">
    <source>
        <dbReference type="HAMAP-Rule" id="MF_02126"/>
    </source>
</evidence>
<gene>
    <name evidence="5 8" type="primary">prmC</name>
    <name evidence="8" type="ORF">JJB09_22200</name>
</gene>
<evidence type="ECO:0000313" key="8">
    <source>
        <dbReference type="EMBL" id="MBL0374730.1"/>
    </source>
</evidence>
<dbReference type="Pfam" id="PF05175">
    <property type="entry name" value="MTS"/>
    <property type="match status" value="1"/>
</dbReference>
<dbReference type="GO" id="GO:0102559">
    <property type="term" value="F:peptide chain release factor N(5)-glutamine methyltransferase activity"/>
    <property type="evidence" value="ECO:0007669"/>
    <property type="project" value="UniProtKB-EC"/>
</dbReference>
<dbReference type="HAMAP" id="MF_02126">
    <property type="entry name" value="RF_methyltr_PrmC"/>
    <property type="match status" value="1"/>
</dbReference>
<dbReference type="NCBIfam" id="TIGR03534">
    <property type="entry name" value="RF_mod_PrmC"/>
    <property type="match status" value="1"/>
</dbReference>
<dbReference type="GO" id="GO:0003676">
    <property type="term" value="F:nucleic acid binding"/>
    <property type="evidence" value="ECO:0007669"/>
    <property type="project" value="InterPro"/>
</dbReference>
<dbReference type="InterPro" id="IPR004556">
    <property type="entry name" value="HemK-like"/>
</dbReference>
<comment type="catalytic activity">
    <reaction evidence="4 5">
        <text>L-glutaminyl-[peptide chain release factor] + S-adenosyl-L-methionine = N(5)-methyl-L-glutaminyl-[peptide chain release factor] + S-adenosyl-L-homocysteine + H(+)</text>
        <dbReference type="Rhea" id="RHEA:42896"/>
        <dbReference type="Rhea" id="RHEA-COMP:10271"/>
        <dbReference type="Rhea" id="RHEA-COMP:10272"/>
        <dbReference type="ChEBI" id="CHEBI:15378"/>
        <dbReference type="ChEBI" id="CHEBI:30011"/>
        <dbReference type="ChEBI" id="CHEBI:57856"/>
        <dbReference type="ChEBI" id="CHEBI:59789"/>
        <dbReference type="ChEBI" id="CHEBI:61891"/>
        <dbReference type="EC" id="2.1.1.297"/>
    </reaction>
</comment>
<keyword evidence="3 5" id="KW-0949">S-adenosyl-L-methionine</keyword>
<accession>A0A936YWK1</accession>
<keyword evidence="9" id="KW-1185">Reference proteome</keyword>
<feature type="binding site" evidence="5">
    <location>
        <begin position="189"/>
        <end position="192"/>
    </location>
    <ligand>
        <name>substrate</name>
    </ligand>
</feature>
<evidence type="ECO:0000256" key="1">
    <source>
        <dbReference type="ARBA" id="ARBA00022603"/>
    </source>
</evidence>
<dbReference type="InterPro" id="IPR002052">
    <property type="entry name" value="DNA_methylase_N6_adenine_CS"/>
</dbReference>
<sequence length="284" mass="30915">MTTLTEILRDFRARLAAGGVEDPAAEARILVGGLLKLERTDFITRGDMQIGAEDAQRLANAVARRLGGEPPYRILGHRAFHGLELELSEGTLEPRPDTEILVDTVLELLKGRQSEPLRLLDLGTGTGAICLALLSQLPNARGLGVDLSEDALATARRNAAANGLGNRFEAQASNWFEAICGTFDVIVSNPPYIRSDVIPTLDREVREFDPLLALDGGEDGLAAYRVIASGASAFLNEDGFVAVETGFDQRHAVRAIFEEKGFVEAVSRQDYGRNDRVQVFRSRI</sequence>
<comment type="similarity">
    <text evidence="5">Belongs to the protein N5-glutamine methyltransferase family. PrmC subfamily.</text>
</comment>
<evidence type="ECO:0000259" key="7">
    <source>
        <dbReference type="Pfam" id="PF17827"/>
    </source>
</evidence>
<dbReference type="PANTHER" id="PTHR18895:SF74">
    <property type="entry name" value="MTRF1L RELEASE FACTOR GLUTAMINE METHYLTRANSFERASE"/>
    <property type="match status" value="1"/>
</dbReference>
<dbReference type="SUPFAM" id="SSF53335">
    <property type="entry name" value="S-adenosyl-L-methionine-dependent methyltransferases"/>
    <property type="match status" value="1"/>
</dbReference>
<protein>
    <recommendedName>
        <fullName evidence="5">Release factor glutamine methyltransferase</fullName>
        <shortName evidence="5">RF MTase</shortName>
        <ecNumber evidence="5">2.1.1.297</ecNumber>
    </recommendedName>
    <alternativeName>
        <fullName evidence="5">N5-glutamine methyltransferase PrmC</fullName>
    </alternativeName>
    <alternativeName>
        <fullName evidence="5">Protein-(glutamine-N5) MTase PrmC</fullName>
    </alternativeName>
    <alternativeName>
        <fullName evidence="5">Protein-glutamine N-methyltransferase PrmC</fullName>
    </alternativeName>
</protein>
<feature type="domain" description="Release factor glutamine methyltransferase N-terminal" evidence="7">
    <location>
        <begin position="6"/>
        <end position="76"/>
    </location>
</feature>
<keyword evidence="2 5" id="KW-0808">Transferase</keyword>
<dbReference type="AlphaFoldDB" id="A0A936YWK1"/>
<evidence type="ECO:0000256" key="2">
    <source>
        <dbReference type="ARBA" id="ARBA00022679"/>
    </source>
</evidence>
<dbReference type="CDD" id="cd02440">
    <property type="entry name" value="AdoMet_MTases"/>
    <property type="match status" value="1"/>
</dbReference>
<evidence type="ECO:0000256" key="4">
    <source>
        <dbReference type="ARBA" id="ARBA00048391"/>
    </source>
</evidence>